<evidence type="ECO:0000256" key="1">
    <source>
        <dbReference type="SAM" id="SignalP"/>
    </source>
</evidence>
<keyword evidence="3" id="KW-1185">Reference proteome</keyword>
<accession>A0A8J3E8J8</accession>
<feature type="signal peptide" evidence="1">
    <location>
        <begin position="1"/>
        <end position="20"/>
    </location>
</feature>
<reference evidence="2" key="2">
    <citation type="submission" date="2020-09" db="EMBL/GenBank/DDBJ databases">
        <authorList>
            <person name="Sun Q."/>
            <person name="Zhou Y."/>
        </authorList>
    </citation>
    <scope>NUCLEOTIDE SEQUENCE</scope>
    <source>
        <strain evidence="2">CGMCC 1.15758</strain>
    </source>
</reference>
<name>A0A8J3E8J8_9GAMM</name>
<dbReference type="InterPro" id="IPR011990">
    <property type="entry name" value="TPR-like_helical_dom_sf"/>
</dbReference>
<keyword evidence="1" id="KW-0732">Signal</keyword>
<dbReference type="AlphaFoldDB" id="A0A8J3E8J8"/>
<dbReference type="Proteomes" id="UP000636949">
    <property type="component" value="Unassembled WGS sequence"/>
</dbReference>
<protein>
    <recommendedName>
        <fullName evidence="4">Sel1 repeat-containing protein</fullName>
    </recommendedName>
</protein>
<feature type="chain" id="PRO_5035170969" description="Sel1 repeat-containing protein" evidence="1">
    <location>
        <begin position="21"/>
        <end position="308"/>
    </location>
</feature>
<dbReference type="SUPFAM" id="SSF81901">
    <property type="entry name" value="HCP-like"/>
    <property type="match status" value="1"/>
</dbReference>
<evidence type="ECO:0000313" key="2">
    <source>
        <dbReference type="EMBL" id="GGF99296.1"/>
    </source>
</evidence>
<evidence type="ECO:0008006" key="4">
    <source>
        <dbReference type="Google" id="ProtNLM"/>
    </source>
</evidence>
<gene>
    <name evidence="2" type="ORF">GCM10010995_15700</name>
</gene>
<organism evidence="2 3">
    <name type="scientific">Cysteiniphilum litorale</name>
    <dbReference type="NCBI Taxonomy" id="2056700"/>
    <lineage>
        <taxon>Bacteria</taxon>
        <taxon>Pseudomonadati</taxon>
        <taxon>Pseudomonadota</taxon>
        <taxon>Gammaproteobacteria</taxon>
        <taxon>Thiotrichales</taxon>
        <taxon>Fastidiosibacteraceae</taxon>
        <taxon>Cysteiniphilum</taxon>
    </lineage>
</organism>
<dbReference type="RefSeq" id="WP_117003157.1">
    <property type="nucleotide sequence ID" value="NZ_BMJS01000016.1"/>
</dbReference>
<evidence type="ECO:0000313" key="3">
    <source>
        <dbReference type="Proteomes" id="UP000636949"/>
    </source>
</evidence>
<dbReference type="Gene3D" id="1.25.40.10">
    <property type="entry name" value="Tetratricopeptide repeat domain"/>
    <property type="match status" value="1"/>
</dbReference>
<proteinExistence type="predicted"/>
<comment type="caution">
    <text evidence="2">The sequence shown here is derived from an EMBL/GenBank/DDBJ whole genome shotgun (WGS) entry which is preliminary data.</text>
</comment>
<reference evidence="2" key="1">
    <citation type="journal article" date="2014" name="Int. J. Syst. Evol. Microbiol.">
        <title>Complete genome sequence of Corynebacterium casei LMG S-19264T (=DSM 44701T), isolated from a smear-ripened cheese.</title>
        <authorList>
            <consortium name="US DOE Joint Genome Institute (JGI-PGF)"/>
            <person name="Walter F."/>
            <person name="Albersmeier A."/>
            <person name="Kalinowski J."/>
            <person name="Ruckert C."/>
        </authorList>
    </citation>
    <scope>NUCLEOTIDE SEQUENCE</scope>
    <source>
        <strain evidence="2">CGMCC 1.15758</strain>
    </source>
</reference>
<dbReference type="EMBL" id="BMJS01000016">
    <property type="protein sequence ID" value="GGF99296.1"/>
    <property type="molecule type" value="Genomic_DNA"/>
</dbReference>
<sequence length="308" mass="34305">MKNVLIIVGVMLDLTHTAMAQTHFGQPDSSRITSKPLMVKEIMQEVDETHDVSAKENLLKEAAKARSGLAYLQLGQLALNQSLHSGGNVSLDTAKDILSDFKQAVRFGYLEGYLGMATLYDKGLGVTQNSFLAGCYNNLAKLNPDQRYIDLCNSRMAQDFVIVKPEGLQNAYEVNLKAQNLVSDFCQKGQGELLNARLSEQLRTALFQKICQTNNVVTDTQNKQNDFTLKNDDLILVDGALTVYKHGALTTYQLPLQKGQIVYQKNPEYSAYIFDGKDLRIANEGTVIQRGSKIYRIEQGQMKLGLNK</sequence>